<dbReference type="Pfam" id="PF03441">
    <property type="entry name" value="FAD_binding_7"/>
    <property type="match status" value="1"/>
</dbReference>
<dbReference type="Gene3D" id="3.40.50.620">
    <property type="entry name" value="HUPs"/>
    <property type="match status" value="1"/>
</dbReference>
<dbReference type="SUPFAM" id="SSF52425">
    <property type="entry name" value="Cryptochrome/photolyase, N-terminal domain"/>
    <property type="match status" value="1"/>
</dbReference>
<dbReference type="PROSITE" id="PS51645">
    <property type="entry name" value="PHR_CRY_ALPHA_BETA"/>
    <property type="match status" value="1"/>
</dbReference>
<dbReference type="InterPro" id="IPR002081">
    <property type="entry name" value="Cryptochrome/DNA_photolyase_1"/>
</dbReference>
<dbReference type="InterPro" id="IPR036134">
    <property type="entry name" value="Crypto/Photolyase_FAD-like_sf"/>
</dbReference>
<reference evidence="7 8" key="1">
    <citation type="submission" date="2014-07" db="EMBL/GenBank/DDBJ databases">
        <title>Draft genome sequence of Thalassospira profundimaris R8-17.</title>
        <authorList>
            <person name="Lai Q."/>
            <person name="Shao Z."/>
        </authorList>
    </citation>
    <scope>NUCLEOTIDE SEQUENCE [LARGE SCALE GENOMIC DNA]</scope>
    <source>
        <strain evidence="7 8">R8-17</strain>
    </source>
</reference>
<dbReference type="PANTHER" id="PTHR11455">
    <property type="entry name" value="CRYPTOCHROME"/>
    <property type="match status" value="1"/>
</dbReference>
<dbReference type="Gene3D" id="1.25.40.80">
    <property type="match status" value="1"/>
</dbReference>
<dbReference type="EMBL" id="JPWB01000010">
    <property type="protein sequence ID" value="RCK19558.1"/>
    <property type="molecule type" value="Genomic_DNA"/>
</dbReference>
<protein>
    <submittedName>
        <fullName evidence="7">Deoxyribodipyrimidine photolyase</fullName>
    </submittedName>
</protein>
<name>A0A367V2Y2_9PROT</name>
<dbReference type="PANTHER" id="PTHR11455:SF9">
    <property type="entry name" value="CRYPTOCHROME CIRCADIAN CLOCK 5 ISOFORM X1"/>
    <property type="match status" value="1"/>
</dbReference>
<evidence type="ECO:0000256" key="1">
    <source>
        <dbReference type="ARBA" id="ARBA00001932"/>
    </source>
</evidence>
<dbReference type="InterPro" id="IPR006050">
    <property type="entry name" value="DNA_photolyase_N"/>
</dbReference>
<dbReference type="Pfam" id="PF00875">
    <property type="entry name" value="DNA_photolyase"/>
    <property type="match status" value="1"/>
</dbReference>
<evidence type="ECO:0000313" key="7">
    <source>
        <dbReference type="EMBL" id="RCK19558.1"/>
    </source>
</evidence>
<feature type="domain" description="Photolyase/cryptochrome alpha/beta" evidence="6">
    <location>
        <begin position="4"/>
        <end position="134"/>
    </location>
</feature>
<keyword evidence="3 4" id="KW-0274">FAD</keyword>
<proteinExistence type="predicted"/>
<keyword evidence="7" id="KW-0456">Lyase</keyword>
<dbReference type="Gene3D" id="1.10.579.10">
    <property type="entry name" value="DNA Cyclobutane Dipyrimidine Photolyase, subunit A, domain 3"/>
    <property type="match status" value="1"/>
</dbReference>
<evidence type="ECO:0000256" key="5">
    <source>
        <dbReference type="SAM" id="MobiDB-lite"/>
    </source>
</evidence>
<dbReference type="GO" id="GO:0003677">
    <property type="term" value="F:DNA binding"/>
    <property type="evidence" value="ECO:0007669"/>
    <property type="project" value="TreeGrafter"/>
</dbReference>
<dbReference type="InterPro" id="IPR005101">
    <property type="entry name" value="Cryptochr/Photolyase_FAD-bd"/>
</dbReference>
<sequence length="515" mass="58961">MGTPITVVWLKRDLRLHDHAALNAAIADGYPVVLLYVVEPDYWCLPDTLARHWQFIRESLHELASDARALGQSLTVRVGDVVDVLAGLAEKFEIRAIHAHAETGNLWTFKRDQAVAEWAHHQGIAFHEHRQFAVIRGRLDRDHWHRAWQAFFAGPPTGQVLFQTPAVDVDPGTIPENPAVHLSASCNDPQVGGRRAGMRLLDSFLGCRGQRYHREMSSPRTAFESCSRLSPHIAYGTVSLREIIHAVRERRHDIHAMPATDRPKGFLSALKAYESRLHWHCHFVQKLETTPGIEIENLHPAYDGLRPDNSDDPRLLAWKAGKTGFPFIDACMRALDHTGWINFRMRAMLTAFVSYQLWQHWREPALHLARQFVDYEPGIHYTQIQMQSGTTGINTPRIYNPVKQSNDQDPDGAFIRRWVPELRDVPDAFIHEPWRLAPIEQIDLGVEIGKHYPAPIVDHMAAARHARTNIWAIRKNDDFRDQAQQIVKQHGSRTFKQKRPPAGRDKSDQQITFDF</sequence>
<comment type="caution">
    <text evidence="7">The sequence shown here is derived from an EMBL/GenBank/DDBJ whole genome shotgun (WGS) entry which is preliminary data.</text>
</comment>
<dbReference type="RefSeq" id="WP_062954520.1">
    <property type="nucleotide sequence ID" value="NZ_JPWB01000010.1"/>
</dbReference>
<dbReference type="AlphaFoldDB" id="A0A367V2Y2"/>
<dbReference type="GO" id="GO:0071949">
    <property type="term" value="F:FAD binding"/>
    <property type="evidence" value="ECO:0007669"/>
    <property type="project" value="TreeGrafter"/>
</dbReference>
<comment type="cofactor">
    <cofactor evidence="4">
        <name>FAD</name>
        <dbReference type="ChEBI" id="CHEBI:57692"/>
    </cofactor>
    <text evidence="4">Binds 1 FAD per subunit.</text>
</comment>
<dbReference type="InterPro" id="IPR036155">
    <property type="entry name" value="Crypto/Photolyase_N_sf"/>
</dbReference>
<feature type="compositionally biased region" description="Basic residues" evidence="5">
    <location>
        <begin position="490"/>
        <end position="501"/>
    </location>
</feature>
<feature type="region of interest" description="Disordered" evidence="5">
    <location>
        <begin position="489"/>
        <end position="515"/>
    </location>
</feature>
<keyword evidence="2 4" id="KW-0285">Flavoprotein</keyword>
<gene>
    <name evidence="7" type="ORF">TH6_18315</name>
</gene>
<dbReference type="GO" id="GO:0003904">
    <property type="term" value="F:deoxyribodipyrimidine photo-lyase activity"/>
    <property type="evidence" value="ECO:0007669"/>
    <property type="project" value="TreeGrafter"/>
</dbReference>
<feature type="binding site" evidence="4">
    <location>
        <position position="212"/>
    </location>
    <ligand>
        <name>FAD</name>
        <dbReference type="ChEBI" id="CHEBI:57692"/>
    </ligand>
</feature>
<evidence type="ECO:0000256" key="3">
    <source>
        <dbReference type="ARBA" id="ARBA00022827"/>
    </source>
</evidence>
<dbReference type="SUPFAM" id="SSF48173">
    <property type="entry name" value="Cryptochrome/photolyase FAD-binding domain"/>
    <property type="match status" value="1"/>
</dbReference>
<evidence type="ECO:0000256" key="4">
    <source>
        <dbReference type="PIRSR" id="PIRSR602081-1"/>
    </source>
</evidence>
<feature type="binding site" evidence="4">
    <location>
        <position position="273"/>
    </location>
    <ligand>
        <name>FAD</name>
        <dbReference type="ChEBI" id="CHEBI:57692"/>
    </ligand>
</feature>
<evidence type="ECO:0000256" key="2">
    <source>
        <dbReference type="ARBA" id="ARBA00022630"/>
    </source>
</evidence>
<organism evidence="7 8">
    <name type="scientific">Thalassospira profundimaris</name>
    <dbReference type="NCBI Taxonomy" id="502049"/>
    <lineage>
        <taxon>Bacteria</taxon>
        <taxon>Pseudomonadati</taxon>
        <taxon>Pseudomonadota</taxon>
        <taxon>Alphaproteobacteria</taxon>
        <taxon>Rhodospirillales</taxon>
        <taxon>Thalassospiraceae</taxon>
        <taxon>Thalassospira</taxon>
    </lineage>
</organism>
<comment type="cofactor">
    <cofactor evidence="1">
        <name>(6R)-5,10-methylene-5,6,7,8-tetrahydrofolate</name>
        <dbReference type="ChEBI" id="CHEBI:15636"/>
    </cofactor>
</comment>
<dbReference type="InterPro" id="IPR014729">
    <property type="entry name" value="Rossmann-like_a/b/a_fold"/>
</dbReference>
<dbReference type="Proteomes" id="UP000253061">
    <property type="component" value="Unassembled WGS sequence"/>
</dbReference>
<accession>A0A367V2Y2</accession>
<evidence type="ECO:0000313" key="8">
    <source>
        <dbReference type="Proteomes" id="UP000253061"/>
    </source>
</evidence>
<dbReference type="GO" id="GO:0009416">
    <property type="term" value="P:response to light stimulus"/>
    <property type="evidence" value="ECO:0007669"/>
    <property type="project" value="TreeGrafter"/>
</dbReference>
<evidence type="ECO:0000259" key="6">
    <source>
        <dbReference type="PROSITE" id="PS51645"/>
    </source>
</evidence>